<dbReference type="Pfam" id="PF00185">
    <property type="entry name" value="OTCace"/>
    <property type="match status" value="1"/>
</dbReference>
<evidence type="ECO:0000259" key="9">
    <source>
        <dbReference type="Pfam" id="PF02729"/>
    </source>
</evidence>
<dbReference type="Pfam" id="PF02729">
    <property type="entry name" value="OTCace_N"/>
    <property type="match status" value="1"/>
</dbReference>
<dbReference type="AlphaFoldDB" id="A0A1G6ZFE5"/>
<dbReference type="PANTHER" id="PTHR45753:SF3">
    <property type="entry name" value="ORNITHINE TRANSCARBAMYLASE, MITOCHONDRIAL"/>
    <property type="match status" value="1"/>
</dbReference>
<dbReference type="NCBIfam" id="TIGR00658">
    <property type="entry name" value="orni_carb_tr"/>
    <property type="match status" value="1"/>
</dbReference>
<dbReference type="EMBL" id="FNAF01000013">
    <property type="protein sequence ID" value="SDE01280.1"/>
    <property type="molecule type" value="Genomic_DNA"/>
</dbReference>
<feature type="binding site" evidence="7">
    <location>
        <position position="83"/>
    </location>
    <ligand>
        <name>carbamoyl phosphate</name>
        <dbReference type="ChEBI" id="CHEBI:58228"/>
    </ligand>
</feature>
<comment type="similarity">
    <text evidence="2 7">Belongs to the aspartate/ornithine carbamoyltransferase superfamily. OTCase family.</text>
</comment>
<dbReference type="FunFam" id="3.40.50.1370:FF:000008">
    <property type="entry name" value="Ornithine carbamoyltransferase"/>
    <property type="match status" value="1"/>
</dbReference>
<feature type="binding site" evidence="7">
    <location>
        <begin position="134"/>
        <end position="137"/>
    </location>
    <ligand>
        <name>carbamoyl phosphate</name>
        <dbReference type="ChEBI" id="CHEBI:58228"/>
    </ligand>
</feature>
<dbReference type="OrthoDB" id="9802587at2"/>
<gene>
    <name evidence="10" type="ORF">SAMN04489866_1138</name>
</gene>
<dbReference type="STRING" id="2741.SAMN04489866_1138"/>
<dbReference type="NCBIfam" id="NF001986">
    <property type="entry name" value="PRK00779.1"/>
    <property type="match status" value="1"/>
</dbReference>
<keyword evidence="5 7" id="KW-0808">Transferase</keyword>
<dbReference type="InterPro" id="IPR002292">
    <property type="entry name" value="Orn/put_carbamltrans"/>
</dbReference>
<evidence type="ECO:0000313" key="11">
    <source>
        <dbReference type="Proteomes" id="UP000198995"/>
    </source>
</evidence>
<dbReference type="InterPro" id="IPR036901">
    <property type="entry name" value="Asp/Orn_carbamoylTrfase_sf"/>
</dbReference>
<organism evidence="10 11">
    <name type="scientific">Peptococcus niger</name>
    <dbReference type="NCBI Taxonomy" id="2741"/>
    <lineage>
        <taxon>Bacteria</taxon>
        <taxon>Bacillati</taxon>
        <taxon>Bacillota</taxon>
        <taxon>Clostridia</taxon>
        <taxon>Eubacteriales</taxon>
        <taxon>Peptococcaceae</taxon>
        <taxon>Peptococcus</taxon>
    </lineage>
</organism>
<feature type="binding site" evidence="7">
    <location>
        <position position="294"/>
    </location>
    <ligand>
        <name>carbamoyl phosphate</name>
        <dbReference type="ChEBI" id="CHEBI:58228"/>
    </ligand>
</feature>
<comment type="catalytic activity">
    <reaction evidence="6 7">
        <text>carbamoyl phosphate + L-ornithine = L-citrulline + phosphate + H(+)</text>
        <dbReference type="Rhea" id="RHEA:19513"/>
        <dbReference type="ChEBI" id="CHEBI:15378"/>
        <dbReference type="ChEBI" id="CHEBI:43474"/>
        <dbReference type="ChEBI" id="CHEBI:46911"/>
        <dbReference type="ChEBI" id="CHEBI:57743"/>
        <dbReference type="ChEBI" id="CHEBI:58228"/>
        <dbReference type="EC" id="2.1.3.3"/>
    </reaction>
</comment>
<accession>A0A1G6ZFE5</accession>
<dbReference type="PANTHER" id="PTHR45753">
    <property type="entry name" value="ORNITHINE CARBAMOYLTRANSFERASE, MITOCHONDRIAL"/>
    <property type="match status" value="1"/>
</dbReference>
<dbReference type="InterPro" id="IPR024904">
    <property type="entry name" value="OTCase_ArgI"/>
</dbReference>
<dbReference type="Proteomes" id="UP000198995">
    <property type="component" value="Unassembled WGS sequence"/>
</dbReference>
<comment type="subcellular location">
    <subcellularLocation>
        <location evidence="7">Cytoplasm</location>
    </subcellularLocation>
</comment>
<proteinExistence type="inferred from homology"/>
<keyword evidence="11" id="KW-1185">Reference proteome</keyword>
<evidence type="ECO:0000259" key="8">
    <source>
        <dbReference type="Pfam" id="PF00185"/>
    </source>
</evidence>
<dbReference type="GO" id="GO:0005737">
    <property type="term" value="C:cytoplasm"/>
    <property type="evidence" value="ECO:0007669"/>
    <property type="project" value="UniProtKB-SubCell"/>
</dbReference>
<dbReference type="SUPFAM" id="SSF53671">
    <property type="entry name" value="Aspartate/ornithine carbamoyltransferase"/>
    <property type="match status" value="1"/>
</dbReference>
<dbReference type="PRINTS" id="PR00100">
    <property type="entry name" value="AOTCASE"/>
</dbReference>
<comment type="pathway">
    <text evidence="1">Amino-acid biosynthesis; L-arginine biosynthesis; L-arginine from L-ornithine and carbamoyl phosphate: step 1/3.</text>
</comment>
<sequence>MINLKGRDFLALADFSGAEIEHLVATGLQLKKELKAGIPHPHLAGKTLAMIFEKASTRTRMAFEVGMYQLGGHALFLSSRDLQIGRGESIADTARVMSRFVDGILIRTFAQAEVEQLADCADVPVINGLTDECHPTQVIADLMTIKEHKGQLANIKIAYVGDGNNMLHSLYIGGAKVGMTVVGACPKGYEPDASVLAAAQAIGGDRISLVADPYEAVTDADVIYTDTWASMGQEDEKAERQAAFSAYQVDQALMAAAKPEAIFMHCLPAYRGLEVTEEVLEGAASVVFDEAENRLHAHKAIMASVMK</sequence>
<evidence type="ECO:0000256" key="3">
    <source>
        <dbReference type="ARBA" id="ARBA00013007"/>
    </source>
</evidence>
<evidence type="ECO:0000256" key="1">
    <source>
        <dbReference type="ARBA" id="ARBA00004975"/>
    </source>
</evidence>
<evidence type="ECO:0000256" key="6">
    <source>
        <dbReference type="ARBA" id="ARBA00048772"/>
    </source>
</evidence>
<dbReference type="GO" id="GO:0042450">
    <property type="term" value="P:L-arginine biosynthetic process via ornithine"/>
    <property type="evidence" value="ECO:0007669"/>
    <property type="project" value="UniProtKB-UniRule"/>
</dbReference>
<evidence type="ECO:0000256" key="4">
    <source>
        <dbReference type="ARBA" id="ARBA00016634"/>
    </source>
</evidence>
<feature type="binding site" evidence="7">
    <location>
        <begin position="266"/>
        <end position="267"/>
    </location>
    <ligand>
        <name>carbamoyl phosphate</name>
        <dbReference type="ChEBI" id="CHEBI:58228"/>
    </ligand>
</feature>
<reference evidence="10 11" key="1">
    <citation type="submission" date="2016-10" db="EMBL/GenBank/DDBJ databases">
        <authorList>
            <person name="de Groot N.N."/>
        </authorList>
    </citation>
    <scope>NUCLEOTIDE SEQUENCE [LARGE SCALE GENOMIC DNA]</scope>
    <source>
        <strain evidence="10 11">DSM 20475</strain>
    </source>
</reference>
<dbReference type="PRINTS" id="PR00102">
    <property type="entry name" value="OTCASE"/>
</dbReference>
<feature type="domain" description="Aspartate/ornithine carbamoyltransferase carbamoyl-P binding" evidence="9">
    <location>
        <begin position="7"/>
        <end position="147"/>
    </location>
</feature>
<protein>
    <recommendedName>
        <fullName evidence="4 7">Ornithine carbamoyltransferase</fullName>
        <shortName evidence="7">OTCase</shortName>
        <ecNumber evidence="3 7">2.1.3.3</ecNumber>
    </recommendedName>
</protein>
<dbReference type="InterPro" id="IPR006131">
    <property type="entry name" value="Asp_carbamoyltransf_Asp/Orn-bd"/>
</dbReference>
<dbReference type="GO" id="GO:0004585">
    <property type="term" value="F:ornithine carbamoyltransferase activity"/>
    <property type="evidence" value="ECO:0007669"/>
    <property type="project" value="UniProtKB-UniRule"/>
</dbReference>
<evidence type="ECO:0000256" key="7">
    <source>
        <dbReference type="HAMAP-Rule" id="MF_01109"/>
    </source>
</evidence>
<evidence type="ECO:0000313" key="10">
    <source>
        <dbReference type="EMBL" id="SDE01280.1"/>
    </source>
</evidence>
<feature type="binding site" evidence="7">
    <location>
        <position position="226"/>
    </location>
    <ligand>
        <name>L-ornithine</name>
        <dbReference type="ChEBI" id="CHEBI:46911"/>
    </ligand>
</feature>
<evidence type="ECO:0000256" key="2">
    <source>
        <dbReference type="ARBA" id="ARBA00007805"/>
    </source>
</evidence>
<dbReference type="GO" id="GO:0016597">
    <property type="term" value="F:amino acid binding"/>
    <property type="evidence" value="ECO:0007669"/>
    <property type="project" value="InterPro"/>
</dbReference>
<keyword evidence="7" id="KW-0963">Cytoplasm</keyword>
<evidence type="ECO:0000256" key="5">
    <source>
        <dbReference type="ARBA" id="ARBA00022679"/>
    </source>
</evidence>
<dbReference type="HAMAP" id="MF_01109">
    <property type="entry name" value="OTCase"/>
    <property type="match status" value="1"/>
</dbReference>
<name>A0A1G6ZFE5_PEPNI</name>
<dbReference type="InterPro" id="IPR006130">
    <property type="entry name" value="Asp/Orn_carbamoylTrfase"/>
</dbReference>
<dbReference type="RefSeq" id="WP_091792266.1">
    <property type="nucleotide sequence ID" value="NZ_FNAF01000013.1"/>
</dbReference>
<dbReference type="PROSITE" id="PS00097">
    <property type="entry name" value="CARBAMOYLTRANSFERASE"/>
    <property type="match status" value="1"/>
</dbReference>
<feature type="binding site" evidence="7">
    <location>
        <position position="165"/>
    </location>
    <ligand>
        <name>L-ornithine</name>
        <dbReference type="ChEBI" id="CHEBI:46911"/>
    </ligand>
</feature>
<dbReference type="GO" id="GO:0019240">
    <property type="term" value="P:citrulline biosynthetic process"/>
    <property type="evidence" value="ECO:0007669"/>
    <property type="project" value="TreeGrafter"/>
</dbReference>
<feature type="binding site" evidence="7">
    <location>
        <begin position="230"/>
        <end position="231"/>
    </location>
    <ligand>
        <name>L-ornithine</name>
        <dbReference type="ChEBI" id="CHEBI:46911"/>
    </ligand>
</feature>
<feature type="binding site" evidence="7">
    <location>
        <position position="107"/>
    </location>
    <ligand>
        <name>carbamoyl phosphate</name>
        <dbReference type="ChEBI" id="CHEBI:58228"/>
    </ligand>
</feature>
<feature type="binding site" evidence="7">
    <location>
        <begin position="56"/>
        <end position="59"/>
    </location>
    <ligand>
        <name>carbamoyl phosphate</name>
        <dbReference type="ChEBI" id="CHEBI:58228"/>
    </ligand>
</feature>
<dbReference type="Gene3D" id="3.40.50.1370">
    <property type="entry name" value="Aspartate/ornithine carbamoyltransferase"/>
    <property type="match status" value="2"/>
</dbReference>
<dbReference type="InterPro" id="IPR006132">
    <property type="entry name" value="Asp/Orn_carbamoyltranf_P-bd"/>
</dbReference>
<dbReference type="EC" id="2.1.3.3" evidence="3 7"/>
<feature type="domain" description="Aspartate/ornithine carbamoyltransferase Asp/Orn-binding" evidence="8">
    <location>
        <begin position="154"/>
        <end position="304"/>
    </location>
</feature>